<dbReference type="AlphaFoldDB" id="A0A402B054"/>
<dbReference type="InterPro" id="IPR000923">
    <property type="entry name" value="BlueCu_1"/>
</dbReference>
<evidence type="ECO:0000313" key="6">
    <source>
        <dbReference type="Proteomes" id="UP000287171"/>
    </source>
</evidence>
<dbReference type="GO" id="GO:0009055">
    <property type="term" value="F:electron transfer activity"/>
    <property type="evidence" value="ECO:0007669"/>
    <property type="project" value="InterPro"/>
</dbReference>
<feature type="signal peptide" evidence="3">
    <location>
        <begin position="1"/>
        <end position="20"/>
    </location>
</feature>
<organism evidence="5 6">
    <name type="scientific">Dictyobacter alpinus</name>
    <dbReference type="NCBI Taxonomy" id="2014873"/>
    <lineage>
        <taxon>Bacteria</taxon>
        <taxon>Bacillati</taxon>
        <taxon>Chloroflexota</taxon>
        <taxon>Ktedonobacteria</taxon>
        <taxon>Ktedonobacterales</taxon>
        <taxon>Dictyobacteraceae</taxon>
        <taxon>Dictyobacter</taxon>
    </lineage>
</organism>
<reference evidence="6" key="1">
    <citation type="submission" date="2018-12" db="EMBL/GenBank/DDBJ databases">
        <title>Tengunoibacter tsumagoiensis gen. nov., sp. nov., Dictyobacter kobayashii sp. nov., D. alpinus sp. nov., and D. joshuensis sp. nov. and description of Dictyobacteraceae fam. nov. within the order Ktedonobacterales isolated from Tengu-no-mugimeshi.</title>
        <authorList>
            <person name="Wang C.M."/>
            <person name="Zheng Y."/>
            <person name="Sakai Y."/>
            <person name="Toyoda A."/>
            <person name="Minakuchi Y."/>
            <person name="Abe K."/>
            <person name="Yokota A."/>
            <person name="Yabe S."/>
        </authorList>
    </citation>
    <scope>NUCLEOTIDE SEQUENCE [LARGE SCALE GENOMIC DNA]</scope>
    <source>
        <strain evidence="6">Uno16</strain>
    </source>
</reference>
<accession>A0A402B054</accession>
<feature type="domain" description="Blue (type 1) copper" evidence="4">
    <location>
        <begin position="34"/>
        <end position="127"/>
    </location>
</feature>
<dbReference type="InterPro" id="IPR008972">
    <property type="entry name" value="Cupredoxin"/>
</dbReference>
<dbReference type="Proteomes" id="UP000287171">
    <property type="component" value="Unassembled WGS sequence"/>
</dbReference>
<keyword evidence="3" id="KW-0732">Signal</keyword>
<sequence>MNKKILFGLLALTLMTVLFSACRVIDANSIPKNVTAHMGAATFIQTQVEVPKGQKLDLVDDVSAGHVIKNGTWKGSKADETKEQGAPDVNSTFTGNDKISVGPFNTAGTFQLYCTIHGGMNLTVVVK</sequence>
<evidence type="ECO:0000259" key="4">
    <source>
        <dbReference type="Pfam" id="PF00127"/>
    </source>
</evidence>
<evidence type="ECO:0000256" key="3">
    <source>
        <dbReference type="SAM" id="SignalP"/>
    </source>
</evidence>
<proteinExistence type="predicted"/>
<dbReference type="PROSITE" id="PS51257">
    <property type="entry name" value="PROKAR_LIPOPROTEIN"/>
    <property type="match status" value="1"/>
</dbReference>
<dbReference type="Pfam" id="PF00127">
    <property type="entry name" value="Copper-bind"/>
    <property type="match status" value="1"/>
</dbReference>
<evidence type="ECO:0000313" key="5">
    <source>
        <dbReference type="EMBL" id="GCE24741.1"/>
    </source>
</evidence>
<keyword evidence="2" id="KW-0186">Copper</keyword>
<dbReference type="RefSeq" id="WP_126625415.1">
    <property type="nucleotide sequence ID" value="NZ_BIFT01000001.1"/>
</dbReference>
<protein>
    <recommendedName>
        <fullName evidence="4">Blue (type 1) copper domain-containing protein</fullName>
    </recommendedName>
</protein>
<dbReference type="Gene3D" id="2.60.40.420">
    <property type="entry name" value="Cupredoxins - blue copper proteins"/>
    <property type="match status" value="1"/>
</dbReference>
<comment type="caution">
    <text evidence="5">The sequence shown here is derived from an EMBL/GenBank/DDBJ whole genome shotgun (WGS) entry which is preliminary data.</text>
</comment>
<dbReference type="OrthoDB" id="162414at2"/>
<dbReference type="EMBL" id="BIFT01000001">
    <property type="protein sequence ID" value="GCE24741.1"/>
    <property type="molecule type" value="Genomic_DNA"/>
</dbReference>
<evidence type="ECO:0000256" key="2">
    <source>
        <dbReference type="ARBA" id="ARBA00023008"/>
    </source>
</evidence>
<feature type="chain" id="PRO_5019332181" description="Blue (type 1) copper domain-containing protein" evidence="3">
    <location>
        <begin position="21"/>
        <end position="127"/>
    </location>
</feature>
<dbReference type="SUPFAM" id="SSF49503">
    <property type="entry name" value="Cupredoxins"/>
    <property type="match status" value="1"/>
</dbReference>
<name>A0A402B054_9CHLR</name>
<keyword evidence="6" id="KW-1185">Reference proteome</keyword>
<evidence type="ECO:0000256" key="1">
    <source>
        <dbReference type="ARBA" id="ARBA00022723"/>
    </source>
</evidence>
<keyword evidence="1" id="KW-0479">Metal-binding</keyword>
<gene>
    <name evidence="5" type="ORF">KDA_02250</name>
</gene>
<dbReference type="GO" id="GO:0005507">
    <property type="term" value="F:copper ion binding"/>
    <property type="evidence" value="ECO:0007669"/>
    <property type="project" value="InterPro"/>
</dbReference>